<gene>
    <name evidence="3" type="ORF">J2S72_001560</name>
</gene>
<organism evidence="3 4">
    <name type="scientific">Peptoniphilus koenoeneniae</name>
    <dbReference type="NCBI Taxonomy" id="507751"/>
    <lineage>
        <taxon>Bacteria</taxon>
        <taxon>Bacillati</taxon>
        <taxon>Bacillota</taxon>
        <taxon>Tissierellia</taxon>
        <taxon>Tissierellales</taxon>
        <taxon>Peptoniphilaceae</taxon>
        <taxon>Peptoniphilus</taxon>
    </lineage>
</organism>
<keyword evidence="1" id="KW-0067">ATP-binding</keyword>
<comment type="caution">
    <text evidence="3">The sequence shown here is derived from an EMBL/GenBank/DDBJ whole genome shotgun (WGS) entry which is preliminary data.</text>
</comment>
<evidence type="ECO:0000313" key="4">
    <source>
        <dbReference type="Proteomes" id="UP001236559"/>
    </source>
</evidence>
<dbReference type="Proteomes" id="UP001236559">
    <property type="component" value="Unassembled WGS sequence"/>
</dbReference>
<protein>
    <submittedName>
        <fullName evidence="3">D-aspartate ligase</fullName>
        <ecNumber evidence="3">6.3.1.12</ecNumber>
    </submittedName>
</protein>
<dbReference type="GO" id="GO:0034025">
    <property type="term" value="F:D-aspartate ligase activity"/>
    <property type="evidence" value="ECO:0007669"/>
    <property type="project" value="UniProtKB-EC"/>
</dbReference>
<reference evidence="3 4" key="1">
    <citation type="submission" date="2023-07" db="EMBL/GenBank/DDBJ databases">
        <title>Genomic Encyclopedia of Type Strains, Phase IV (KMG-IV): sequencing the most valuable type-strain genomes for metagenomic binning, comparative biology and taxonomic classification.</title>
        <authorList>
            <person name="Goeker M."/>
        </authorList>
    </citation>
    <scope>NUCLEOTIDE SEQUENCE [LARGE SCALE GENOMIC DNA]</scope>
    <source>
        <strain evidence="3 4">DSM 22616</strain>
    </source>
</reference>
<dbReference type="EMBL" id="JAUSTN010000008">
    <property type="protein sequence ID" value="MDQ0275531.1"/>
    <property type="molecule type" value="Genomic_DNA"/>
</dbReference>
<keyword evidence="1" id="KW-0547">Nucleotide-binding</keyword>
<dbReference type="InterPro" id="IPR011761">
    <property type="entry name" value="ATP-grasp"/>
</dbReference>
<dbReference type="Gene3D" id="3.30.470.20">
    <property type="entry name" value="ATP-grasp fold, B domain"/>
    <property type="match status" value="1"/>
</dbReference>
<evidence type="ECO:0000313" key="3">
    <source>
        <dbReference type="EMBL" id="MDQ0275531.1"/>
    </source>
</evidence>
<dbReference type="EC" id="6.3.1.12" evidence="3"/>
<keyword evidence="4" id="KW-1185">Reference proteome</keyword>
<name>A0ABU0AW94_9FIRM</name>
<evidence type="ECO:0000256" key="1">
    <source>
        <dbReference type="PROSITE-ProRule" id="PRU00409"/>
    </source>
</evidence>
<dbReference type="SUPFAM" id="SSF56059">
    <property type="entry name" value="Glutathione synthetase ATP-binding domain-like"/>
    <property type="match status" value="1"/>
</dbReference>
<dbReference type="RefSeq" id="WP_023055273.1">
    <property type="nucleotide sequence ID" value="NZ_JAUSTN010000008.1"/>
</dbReference>
<proteinExistence type="predicted"/>
<sequence>MFTPVILGTDANAYGVARSFHKEYGKKSYCFGIKPLIYTRNSKIIEVKTNPDFEKEEVFLKTLIDFAKTRQGEKLILISCSDGYTSLITKNNQILKDYYEFNYVTLDQQKLLENKKDFYEICQKENLPYPKTYLIDKKMYDNGEVEIPFSYPIALKANDSIEFVHLHFEGKKKAYKIHDKEELNMELKRIYKAGYKGLMIAQEFIEGGPEKMAVLNAYVNKKGKVKMMCLGRCLLDAVLPQEIGNYDFLYTDSDVDLYKTYEKFLESINYHGFANFDLKYDDRSKTYKVFEINIRQGRSSYYMTAGGCNFVKFLVDDLVFNKDLETYYHEGCQKAWLYVDPLVAKKYVAGDKKELVKSLLKRGYEFTQWYEKDKNLKRFLAYMRARLSSIKTYIKYKK</sequence>
<keyword evidence="3" id="KW-0436">Ligase</keyword>
<feature type="domain" description="ATP-grasp" evidence="2">
    <location>
        <begin position="119"/>
        <end position="319"/>
    </location>
</feature>
<accession>A0ABU0AW94</accession>
<evidence type="ECO:0000259" key="2">
    <source>
        <dbReference type="PROSITE" id="PS50975"/>
    </source>
</evidence>
<dbReference type="PROSITE" id="PS50975">
    <property type="entry name" value="ATP_GRASP"/>
    <property type="match status" value="1"/>
</dbReference>